<dbReference type="Proteomes" id="UP001305779">
    <property type="component" value="Unassembled WGS sequence"/>
</dbReference>
<feature type="transmembrane region" description="Helical" evidence="1">
    <location>
        <begin position="72"/>
        <end position="91"/>
    </location>
</feature>
<keyword evidence="1" id="KW-0812">Transmembrane</keyword>
<feature type="transmembrane region" description="Helical" evidence="1">
    <location>
        <begin position="12"/>
        <end position="32"/>
    </location>
</feature>
<evidence type="ECO:0000256" key="1">
    <source>
        <dbReference type="SAM" id="Phobius"/>
    </source>
</evidence>
<feature type="transmembrane region" description="Helical" evidence="1">
    <location>
        <begin position="103"/>
        <end position="125"/>
    </location>
</feature>
<keyword evidence="1" id="KW-0472">Membrane</keyword>
<accession>A0ABR0EUD9</accession>
<reference evidence="2 3" key="1">
    <citation type="journal article" date="2023" name="G3 (Bethesda)">
        <title>A chromosome-level genome assembly of Zasmidium syzygii isolated from banana leaves.</title>
        <authorList>
            <person name="van Westerhoven A.C."/>
            <person name="Mehrabi R."/>
            <person name="Talebi R."/>
            <person name="Steentjes M.B.F."/>
            <person name="Corcolon B."/>
            <person name="Chong P.A."/>
            <person name="Kema G.H.J."/>
            <person name="Seidl M.F."/>
        </authorList>
    </citation>
    <scope>NUCLEOTIDE SEQUENCE [LARGE SCALE GENOMIC DNA]</scope>
    <source>
        <strain evidence="2 3">P124</strain>
    </source>
</reference>
<comment type="caution">
    <text evidence="2">The sequence shown here is derived from an EMBL/GenBank/DDBJ whole genome shotgun (WGS) entry which is preliminary data.</text>
</comment>
<name>A0ABR0EUD9_ZASCE</name>
<keyword evidence="3" id="KW-1185">Reference proteome</keyword>
<proteinExistence type="predicted"/>
<evidence type="ECO:0000313" key="3">
    <source>
        <dbReference type="Proteomes" id="UP001305779"/>
    </source>
</evidence>
<organism evidence="2 3">
    <name type="scientific">Zasmidium cellare</name>
    <name type="common">Wine cellar mold</name>
    <name type="synonym">Racodium cellare</name>
    <dbReference type="NCBI Taxonomy" id="395010"/>
    <lineage>
        <taxon>Eukaryota</taxon>
        <taxon>Fungi</taxon>
        <taxon>Dikarya</taxon>
        <taxon>Ascomycota</taxon>
        <taxon>Pezizomycotina</taxon>
        <taxon>Dothideomycetes</taxon>
        <taxon>Dothideomycetidae</taxon>
        <taxon>Mycosphaerellales</taxon>
        <taxon>Mycosphaerellaceae</taxon>
        <taxon>Zasmidium</taxon>
    </lineage>
</organism>
<dbReference type="EMBL" id="JAXOVC010000002">
    <property type="protein sequence ID" value="KAK4504768.1"/>
    <property type="molecule type" value="Genomic_DNA"/>
</dbReference>
<gene>
    <name evidence="2" type="ORF">PRZ48_002730</name>
</gene>
<sequence length="243" mass="27182">MAPPPETRWLRAFRMVIALAFNIWMKTMSVAYSRVYKRGTLDLATSIVEKEDPLEIVQALAFWCRSKRREALYVQVSGAVVTALASSALSWVPASSHWSCPAFWYSSVVFAVVAIFVAAQQSLALPDPDSDSWKHKFCPDKNKDLKQDVETIRGFFCSAGGGEKRRVSEFALYAWQIPIMLLSYAVFAFLIGLCAGVISPLARDVRWGSEAKVSVECLSWRNFKADNATDRVGVHDCFFYGAL</sequence>
<keyword evidence="1" id="KW-1133">Transmembrane helix</keyword>
<evidence type="ECO:0000313" key="2">
    <source>
        <dbReference type="EMBL" id="KAK4504768.1"/>
    </source>
</evidence>
<protein>
    <submittedName>
        <fullName evidence="2">Uncharacterized protein</fullName>
    </submittedName>
</protein>
<feature type="transmembrane region" description="Helical" evidence="1">
    <location>
        <begin position="172"/>
        <end position="198"/>
    </location>
</feature>